<evidence type="ECO:0000256" key="1">
    <source>
        <dbReference type="PROSITE-ProRule" id="PRU00339"/>
    </source>
</evidence>
<evidence type="ECO:0000313" key="3">
    <source>
        <dbReference type="EMBL" id="SNT63532.1"/>
    </source>
</evidence>
<name>A0A239P9C0_9ACTN</name>
<dbReference type="Gene3D" id="1.25.40.10">
    <property type="entry name" value="Tetratricopeptide repeat domain"/>
    <property type="match status" value="1"/>
</dbReference>
<sequence>MGVVLRLTQAAADDGQHLVTTRLTGLPDYTEMSATSRFELSITDEDRERIRWYLEDFLEYPLDPAPTIAADVEARLAEIGTRLFSLVFTGEEARELWAGVRGLLHTVRVEVASDVDAAAMLPWELLRDPRTDRPVALEAAEYVRVNAQPAKRVPLPTADDAERLRVLLVICRPGGGDDVPFRSVGALLLKTAQTQEILDLTVLRPPTFAALSAVLHQAYDAGRPFHVVHFDGHGTYLPSTRLRAAEGVSVGQAMYGLLSPAREGSHGYLLFEDPTTTSNQQLVDGPALGALLARTGVGVLVLNACRSAYAEAAERPRTGQGDDVHTQVRGYGSFALEVSDAGVAGVVAMRYSVYVVTAAQFVTDLYAALLAGRTLGGAVSAGRRQLAAAPNRSIAFDSRPLQDWSVPVVYETAPMTLVRAAYGTRDAVRITVGRSGSRLADVAAAGVPPGPEVGFFGRDETLLALDRAFDTHRIVLLHAYAGSGKTSTAVEFAGWYASTGGLTNPANGQRGPVLFSSLEQRTPLVALLNQLGAVFDPALENSGIQWLSLSDAERRDVALQVLAQIPVLWIWDNVEPVAGFPAGTPSAWTHEEQRALRDFLHAASRTQARMLLTSRRDEQGWLGDLPTRVRLPRMPMRERIQFTQALAARHGHRISEVEDWRPLLRYSDGNPLTITVVVGQALRAAYTKKAQIEEFVARLRAGETDLADADEAQGRSRSLGASLTFGLEAAFTAPERGQLALLSVFQDTVDVDALVGMGEENTGTAVPALVGLTRTAGIDLLDRAAEIGLLTALGDGYYAIHPALPWFFRQLSAIDVDSDATAHSQAAYMAVMAELGSAYHRWYNRGRTDVVDVLRLEEANLLHARALARAAGRWSQVAGCMQGLQILYGQTGRAAEWSRLVDELVPDFVDPDTGGPRSGLEQEWVVLTEYRVFIARAGMAWTEALRLQHSVVELATSRAAAALDTTPERRTDLDRSRIRTLAVGEGALGQILREQQDRGCVTHYERAAELFRAIDDRRGEGVTAFNLGHAHINIPSLRNLDRAEHWYRRDLELTDEADRVGLARSTGQLGRVAHERFRDARAAGQPEPVLLEYLNAAADAYKQALRLLPADAVSDLATAHHQLGMVYDEAGQYDSALSHFQQSIRLEEAASNRYGAGQTRQVLAMLLFRAGRPDDALLYARAALADYTSYGASASAEIEKVERMIAELNAAAGRAS</sequence>
<feature type="domain" description="CHAT" evidence="2">
    <location>
        <begin position="118"/>
        <end position="406"/>
    </location>
</feature>
<proteinExistence type="predicted"/>
<feature type="repeat" description="TPR" evidence="1">
    <location>
        <begin position="1117"/>
        <end position="1150"/>
    </location>
</feature>
<organism evidence="3 4">
    <name type="scientific">Asanoa hainanensis</name>
    <dbReference type="NCBI Taxonomy" id="560556"/>
    <lineage>
        <taxon>Bacteria</taxon>
        <taxon>Bacillati</taxon>
        <taxon>Actinomycetota</taxon>
        <taxon>Actinomycetes</taxon>
        <taxon>Micromonosporales</taxon>
        <taxon>Micromonosporaceae</taxon>
        <taxon>Asanoa</taxon>
    </lineage>
</organism>
<protein>
    <submittedName>
        <fullName evidence="3">Tetratricopeptide repeat-containing protein</fullName>
    </submittedName>
</protein>
<dbReference type="SUPFAM" id="SSF48452">
    <property type="entry name" value="TPR-like"/>
    <property type="match status" value="1"/>
</dbReference>
<dbReference type="SMART" id="SM00028">
    <property type="entry name" value="TPR"/>
    <property type="match status" value="2"/>
</dbReference>
<keyword evidence="4" id="KW-1185">Reference proteome</keyword>
<dbReference type="InterPro" id="IPR024983">
    <property type="entry name" value="CHAT_dom"/>
</dbReference>
<accession>A0A239P9C0</accession>
<reference evidence="3 4" key="1">
    <citation type="submission" date="2017-06" db="EMBL/GenBank/DDBJ databases">
        <authorList>
            <person name="Kim H.J."/>
            <person name="Triplett B.A."/>
        </authorList>
    </citation>
    <scope>NUCLEOTIDE SEQUENCE [LARGE SCALE GENOMIC DNA]</scope>
    <source>
        <strain evidence="3 4">CGMCC 4.5593</strain>
    </source>
</reference>
<keyword evidence="1" id="KW-0802">TPR repeat</keyword>
<dbReference type="RefSeq" id="WP_144022847.1">
    <property type="nucleotide sequence ID" value="NZ_FZPH01000015.1"/>
</dbReference>
<dbReference type="PANTHER" id="PTHR10098:SF108">
    <property type="entry name" value="TETRATRICOPEPTIDE REPEAT PROTEIN 28"/>
    <property type="match status" value="1"/>
</dbReference>
<dbReference type="Gene3D" id="3.40.50.300">
    <property type="entry name" value="P-loop containing nucleotide triphosphate hydrolases"/>
    <property type="match status" value="1"/>
</dbReference>
<dbReference type="PANTHER" id="PTHR10098">
    <property type="entry name" value="RAPSYN-RELATED"/>
    <property type="match status" value="1"/>
</dbReference>
<dbReference type="PROSITE" id="PS50293">
    <property type="entry name" value="TPR_REGION"/>
    <property type="match status" value="1"/>
</dbReference>
<dbReference type="Proteomes" id="UP000198362">
    <property type="component" value="Unassembled WGS sequence"/>
</dbReference>
<dbReference type="InterPro" id="IPR027417">
    <property type="entry name" value="P-loop_NTPase"/>
</dbReference>
<dbReference type="PROSITE" id="PS50005">
    <property type="entry name" value="TPR"/>
    <property type="match status" value="1"/>
</dbReference>
<dbReference type="EMBL" id="FZPH01000015">
    <property type="protein sequence ID" value="SNT63532.1"/>
    <property type="molecule type" value="Genomic_DNA"/>
</dbReference>
<evidence type="ECO:0000313" key="4">
    <source>
        <dbReference type="Proteomes" id="UP000198362"/>
    </source>
</evidence>
<gene>
    <name evidence="3" type="ORF">SAMN05421812_115130</name>
</gene>
<dbReference type="SUPFAM" id="SSF52540">
    <property type="entry name" value="P-loop containing nucleoside triphosphate hydrolases"/>
    <property type="match status" value="1"/>
</dbReference>
<dbReference type="OrthoDB" id="135224at2"/>
<dbReference type="InterPro" id="IPR011990">
    <property type="entry name" value="TPR-like_helical_dom_sf"/>
</dbReference>
<dbReference type="InterPro" id="IPR019734">
    <property type="entry name" value="TPR_rpt"/>
</dbReference>
<dbReference type="Pfam" id="PF12770">
    <property type="entry name" value="CHAT"/>
    <property type="match status" value="1"/>
</dbReference>
<evidence type="ECO:0000259" key="2">
    <source>
        <dbReference type="Pfam" id="PF12770"/>
    </source>
</evidence>
<dbReference type="AlphaFoldDB" id="A0A239P9C0"/>
<dbReference type="Pfam" id="PF13424">
    <property type="entry name" value="TPR_12"/>
    <property type="match status" value="1"/>
</dbReference>